<evidence type="ECO:0000313" key="1">
    <source>
        <dbReference type="EMBL" id="KAH3680091.1"/>
    </source>
</evidence>
<dbReference type="EMBL" id="JAEUBG010004784">
    <property type="protein sequence ID" value="KAH3680091.1"/>
    <property type="molecule type" value="Genomic_DNA"/>
</dbReference>
<comment type="caution">
    <text evidence="1">The sequence shown here is derived from an EMBL/GenBank/DDBJ whole genome shotgun (WGS) entry which is preliminary data.</text>
</comment>
<name>A0A9P8TIY4_WICPI</name>
<reference evidence="1" key="2">
    <citation type="submission" date="2021-01" db="EMBL/GenBank/DDBJ databases">
        <authorList>
            <person name="Schikora-Tamarit M.A."/>
        </authorList>
    </citation>
    <scope>NUCLEOTIDE SEQUENCE</scope>
    <source>
        <strain evidence="1">CBS2887</strain>
    </source>
</reference>
<sequence length="345" mass="39731">MVQALPFTDQDTMVRNAYNFLFNRAEEAFSLPVVDPNDQTVIEFNEKLKTFDQSEIPPRREPHMDSEVNAQFGNIFYEPFDSEFAGYFSDLVDRFVEDGNIGGEDGSGGFGNASFTRLSLDAVPQYVDAKWQKTHARFMSNSKEAEDALHAKEEQLNKPLNTAAAAAAASAEDEQQLEAQTLTPDQAMYIFRTSVFRHAIHVDHGSTYTFDLNSFLKSDAIKKRIEYHDNNINFKFVQRYGWWLKPLYMLFMFPSKFVESVGGVTWLLGGRYLNEIDFIYRATFGQKYYHMFQYVTQIDYVPSSLHGQTILYMTITLQYHSYFPCFFTCFPGPDFKLDTPKSGED</sequence>
<proteinExistence type="predicted"/>
<keyword evidence="2" id="KW-1185">Reference proteome</keyword>
<protein>
    <submittedName>
        <fullName evidence="1">Uncharacterized protein</fullName>
    </submittedName>
</protein>
<dbReference type="Proteomes" id="UP000774326">
    <property type="component" value="Unassembled WGS sequence"/>
</dbReference>
<accession>A0A9P8TIY4</accession>
<gene>
    <name evidence="1" type="ORF">WICPIJ_008389</name>
</gene>
<reference evidence="1" key="1">
    <citation type="journal article" date="2021" name="Open Biol.">
        <title>Shared evolutionary footprints suggest mitochondrial oxidative damage underlies multiple complex I losses in fungi.</title>
        <authorList>
            <person name="Schikora-Tamarit M.A."/>
            <person name="Marcet-Houben M."/>
            <person name="Nosek J."/>
            <person name="Gabaldon T."/>
        </authorList>
    </citation>
    <scope>NUCLEOTIDE SEQUENCE</scope>
    <source>
        <strain evidence="1">CBS2887</strain>
    </source>
</reference>
<organism evidence="1 2">
    <name type="scientific">Wickerhamomyces pijperi</name>
    <name type="common">Yeast</name>
    <name type="synonym">Pichia pijperi</name>
    <dbReference type="NCBI Taxonomy" id="599730"/>
    <lineage>
        <taxon>Eukaryota</taxon>
        <taxon>Fungi</taxon>
        <taxon>Dikarya</taxon>
        <taxon>Ascomycota</taxon>
        <taxon>Saccharomycotina</taxon>
        <taxon>Saccharomycetes</taxon>
        <taxon>Phaffomycetales</taxon>
        <taxon>Wickerhamomycetaceae</taxon>
        <taxon>Wickerhamomyces</taxon>
    </lineage>
</organism>
<dbReference type="AlphaFoldDB" id="A0A9P8TIY4"/>
<evidence type="ECO:0000313" key="2">
    <source>
        <dbReference type="Proteomes" id="UP000774326"/>
    </source>
</evidence>